<organism evidence="3 4">
    <name type="scientific">Pseudomonas fluorescens</name>
    <dbReference type="NCBI Taxonomy" id="294"/>
    <lineage>
        <taxon>Bacteria</taxon>
        <taxon>Pseudomonadati</taxon>
        <taxon>Pseudomonadota</taxon>
        <taxon>Gammaproteobacteria</taxon>
        <taxon>Pseudomonadales</taxon>
        <taxon>Pseudomonadaceae</taxon>
        <taxon>Pseudomonas</taxon>
    </lineage>
</organism>
<name>A0A2T0HNC2_PSEFL</name>
<dbReference type="Proteomes" id="UP000239731">
    <property type="component" value="Unassembled WGS sequence"/>
</dbReference>
<evidence type="ECO:0000259" key="2">
    <source>
        <dbReference type="SMART" id="SM00738"/>
    </source>
</evidence>
<dbReference type="InterPro" id="IPR006645">
    <property type="entry name" value="NGN-like_dom"/>
</dbReference>
<dbReference type="GO" id="GO:0006354">
    <property type="term" value="P:DNA-templated transcription elongation"/>
    <property type="evidence" value="ECO:0007669"/>
    <property type="project" value="InterPro"/>
</dbReference>
<gene>
    <name evidence="3" type="ORF">C7A10_28935</name>
</gene>
<dbReference type="CDD" id="cd09894">
    <property type="entry name" value="NGN_SP_AnfA1"/>
    <property type="match status" value="1"/>
</dbReference>
<evidence type="ECO:0000313" key="4">
    <source>
        <dbReference type="Proteomes" id="UP000239731"/>
    </source>
</evidence>
<dbReference type="SUPFAM" id="SSF82679">
    <property type="entry name" value="N-utilization substance G protein NusG, N-terminal domain"/>
    <property type="match status" value="1"/>
</dbReference>
<sequence>MRSWYLITHNLHGFQVVTAKLEALGVEVYSPTMTEIKKRQDCKGVRVKQKQLFPGYLFLCFDPGEVHTTTISDLPGVKGFVRSGTTICEARDELIEALKQSLLLTADRDVGVIECRNVAPDVVDALHSITKMQNQLHRQTALFALLEKDKAFLKMASRPYSRICSVTSNAC</sequence>
<comment type="caution">
    <text evidence="3">The sequence shown here is derived from an EMBL/GenBank/DDBJ whole genome shotgun (WGS) entry which is preliminary data.</text>
</comment>
<feature type="domain" description="NusG-like N-terminal" evidence="2">
    <location>
        <begin position="1"/>
        <end position="102"/>
    </location>
</feature>
<dbReference type="Gene3D" id="3.30.70.940">
    <property type="entry name" value="NusG, N-terminal domain"/>
    <property type="match status" value="1"/>
</dbReference>
<dbReference type="AlphaFoldDB" id="A0A2T0HNC2"/>
<evidence type="ECO:0000256" key="1">
    <source>
        <dbReference type="ARBA" id="ARBA00023163"/>
    </source>
</evidence>
<evidence type="ECO:0000313" key="3">
    <source>
        <dbReference type="EMBL" id="PRW84463.1"/>
    </source>
</evidence>
<protein>
    <submittedName>
        <fullName evidence="3">Transcriptional regulator</fullName>
    </submittedName>
</protein>
<keyword evidence="1" id="KW-0804">Transcription</keyword>
<dbReference type="InterPro" id="IPR036735">
    <property type="entry name" value="NGN_dom_sf"/>
</dbReference>
<proteinExistence type="predicted"/>
<accession>A0A2T0HNC2</accession>
<dbReference type="EMBL" id="PVUH01000030">
    <property type="protein sequence ID" value="PRW84463.1"/>
    <property type="molecule type" value="Genomic_DNA"/>
</dbReference>
<dbReference type="SMART" id="SM00738">
    <property type="entry name" value="NGN"/>
    <property type="match status" value="1"/>
</dbReference>
<reference evidence="3 4" key="1">
    <citation type="submission" date="2018-03" db="EMBL/GenBank/DDBJ databases">
        <title>Blue discolouration in mozzarella cheese caused by Pseudomonas fluorescens.</title>
        <authorList>
            <person name="Chiesa F."/>
            <person name="Dalmasso A."/>
            <person name="Lomonaco S."/>
        </authorList>
    </citation>
    <scope>NUCLEOTIDE SEQUENCE [LARGE SCALE GENOMIC DNA]</scope>
    <source>
        <strain evidence="3 4">11293</strain>
    </source>
</reference>
<dbReference type="Pfam" id="PF02357">
    <property type="entry name" value="NusG"/>
    <property type="match status" value="1"/>
</dbReference>